<name>A0ABR2Y6Q3_9PEZI</name>
<reference evidence="1 2" key="1">
    <citation type="submission" date="2024-02" db="EMBL/GenBank/DDBJ databases">
        <title>First draft genome assembly of two strains of Seiridium cardinale.</title>
        <authorList>
            <person name="Emiliani G."/>
            <person name="Scali E."/>
        </authorList>
    </citation>
    <scope>NUCLEOTIDE SEQUENCE [LARGE SCALE GENOMIC DNA]</scope>
    <source>
        <strain evidence="1 2">BM-138-000479</strain>
    </source>
</reference>
<protein>
    <submittedName>
        <fullName evidence="1">Zn(2)-C6 fungal-type domain-containing protein</fullName>
    </submittedName>
</protein>
<dbReference type="EMBL" id="JARVKM010000003">
    <property type="protein sequence ID" value="KAK9781820.1"/>
    <property type="molecule type" value="Genomic_DNA"/>
</dbReference>
<dbReference type="Proteomes" id="UP001465668">
    <property type="component" value="Unassembled WGS sequence"/>
</dbReference>
<sequence>MSASLDHRGPRESRKLVASLFSRQQMFLDEPRWQTVPWELDLASKTPQSFLLDIFVTIPGLLEENSRLEKGSTYHAEDEFIDQSLVLDDECPRRAELCDRIATQLEKLYSWRRWWQKDHGRSVAGDHSGWQPHGKAVRVLRSIGNTRLLDRL</sequence>
<organism evidence="1 2">
    <name type="scientific">Seiridium cardinale</name>
    <dbReference type="NCBI Taxonomy" id="138064"/>
    <lineage>
        <taxon>Eukaryota</taxon>
        <taxon>Fungi</taxon>
        <taxon>Dikarya</taxon>
        <taxon>Ascomycota</taxon>
        <taxon>Pezizomycotina</taxon>
        <taxon>Sordariomycetes</taxon>
        <taxon>Xylariomycetidae</taxon>
        <taxon>Amphisphaeriales</taxon>
        <taxon>Sporocadaceae</taxon>
        <taxon>Seiridium</taxon>
    </lineage>
</organism>
<proteinExistence type="predicted"/>
<evidence type="ECO:0000313" key="1">
    <source>
        <dbReference type="EMBL" id="KAK9781820.1"/>
    </source>
</evidence>
<evidence type="ECO:0000313" key="2">
    <source>
        <dbReference type="Proteomes" id="UP001465668"/>
    </source>
</evidence>
<comment type="caution">
    <text evidence="1">The sequence shown here is derived from an EMBL/GenBank/DDBJ whole genome shotgun (WGS) entry which is preliminary data.</text>
</comment>
<accession>A0ABR2Y6Q3</accession>
<gene>
    <name evidence="1" type="ORF">SCAR479_01691</name>
</gene>
<keyword evidence="2" id="KW-1185">Reference proteome</keyword>